<dbReference type="HOGENOM" id="CLU_000288_63_23_1"/>
<dbReference type="EnsemblProtists" id="EKX48597">
    <property type="protein sequence ID" value="EKX48597"/>
    <property type="gene ID" value="GUITHDRAFT_68705"/>
</dbReference>
<dbReference type="EMBL" id="JH992985">
    <property type="protein sequence ID" value="EKX48597.1"/>
    <property type="molecule type" value="Genomic_DNA"/>
</dbReference>
<dbReference type="OMA" id="YLTRECK"/>
<keyword evidence="4" id="KW-0418">Kinase</keyword>
<name>L1JJU0_GUITC</name>
<dbReference type="KEGG" id="gtt:GUITHDRAFT_68705"/>
<dbReference type="PROSITE" id="PS50011">
    <property type="entry name" value="PROTEIN_KINASE_DOM"/>
    <property type="match status" value="1"/>
</dbReference>
<dbReference type="PROSITE" id="PS00107">
    <property type="entry name" value="PROTEIN_KINASE_ATP"/>
    <property type="match status" value="1"/>
</dbReference>
<dbReference type="Proteomes" id="UP000011087">
    <property type="component" value="Unassembled WGS sequence"/>
</dbReference>
<dbReference type="PANTHER" id="PTHR11584:SF369">
    <property type="entry name" value="MITOGEN-ACTIVATED PROTEIN KINASE KINASE KINASE 19-RELATED"/>
    <property type="match status" value="1"/>
</dbReference>
<evidence type="ECO:0000259" key="7">
    <source>
        <dbReference type="PROSITE" id="PS50011"/>
    </source>
</evidence>
<sequence>RYRLGGCVGEGATGKVYVGLNVSTGDLLAVKQIHFDNITRDELAAIEQEILLLQKLRHDHVVSYIAIDITDTNLNILMEFCPGGSVAHLLKAFGALEEEVLRAYTRQIIEGLDFLHQNQVVHRDIKAAFPLLCLSPLFLKIADFGATMVLTGNKTMTEDGKQIQGTPYWHAFVHAQGPMAPEVIKQEAYGRKADVWSLGMTVLEMATAKHPWEKFNNKFAAMTEIASGSSLPDVPSHLSPSCKDFILCCIQR</sequence>
<keyword evidence="5 6" id="KW-0067">ATP-binding</keyword>
<evidence type="ECO:0000313" key="8">
    <source>
        <dbReference type="EMBL" id="EKX48597.1"/>
    </source>
</evidence>
<dbReference type="PIRSF" id="PIRSF000654">
    <property type="entry name" value="Integrin-linked_kinase"/>
    <property type="match status" value="1"/>
</dbReference>
<dbReference type="Pfam" id="PF00069">
    <property type="entry name" value="Pkinase"/>
    <property type="match status" value="1"/>
</dbReference>
<evidence type="ECO:0000313" key="9">
    <source>
        <dbReference type="EnsemblProtists" id="EKX48597"/>
    </source>
</evidence>
<keyword evidence="2" id="KW-0808">Transferase</keyword>
<evidence type="ECO:0000256" key="3">
    <source>
        <dbReference type="ARBA" id="ARBA00022741"/>
    </source>
</evidence>
<feature type="binding site" evidence="6">
    <location>
        <position position="31"/>
    </location>
    <ligand>
        <name>ATP</name>
        <dbReference type="ChEBI" id="CHEBI:30616"/>
    </ligand>
</feature>
<protein>
    <recommendedName>
        <fullName evidence="7">Protein kinase domain-containing protein</fullName>
    </recommendedName>
</protein>
<accession>L1JJU0</accession>
<dbReference type="RefSeq" id="XP_005835577.1">
    <property type="nucleotide sequence ID" value="XM_005835520.1"/>
</dbReference>
<dbReference type="Gene3D" id="1.10.510.10">
    <property type="entry name" value="Transferase(Phosphotransferase) domain 1"/>
    <property type="match status" value="1"/>
</dbReference>
<feature type="non-terminal residue" evidence="8">
    <location>
        <position position="1"/>
    </location>
</feature>
<dbReference type="InterPro" id="IPR017441">
    <property type="entry name" value="Protein_kinase_ATP_BS"/>
</dbReference>
<dbReference type="PANTHER" id="PTHR11584">
    <property type="entry name" value="SERINE/THREONINE PROTEIN KINASE"/>
    <property type="match status" value="1"/>
</dbReference>
<organism evidence="8">
    <name type="scientific">Guillardia theta (strain CCMP2712)</name>
    <name type="common">Cryptophyte</name>
    <dbReference type="NCBI Taxonomy" id="905079"/>
    <lineage>
        <taxon>Eukaryota</taxon>
        <taxon>Cryptophyceae</taxon>
        <taxon>Pyrenomonadales</taxon>
        <taxon>Geminigeraceae</taxon>
        <taxon>Guillardia</taxon>
    </lineage>
</organism>
<keyword evidence="1" id="KW-0723">Serine/threonine-protein kinase</keyword>
<gene>
    <name evidence="8" type="ORF">GUITHDRAFT_68705</name>
</gene>
<proteinExistence type="predicted"/>
<evidence type="ECO:0000256" key="2">
    <source>
        <dbReference type="ARBA" id="ARBA00022679"/>
    </source>
</evidence>
<reference evidence="9" key="3">
    <citation type="submission" date="2016-03" db="UniProtKB">
        <authorList>
            <consortium name="EnsemblProtists"/>
        </authorList>
    </citation>
    <scope>IDENTIFICATION</scope>
</reference>
<dbReference type="OrthoDB" id="266718at2759"/>
<dbReference type="STRING" id="905079.L1JJU0"/>
<evidence type="ECO:0000256" key="1">
    <source>
        <dbReference type="ARBA" id="ARBA00022527"/>
    </source>
</evidence>
<dbReference type="AlphaFoldDB" id="L1JJU0"/>
<keyword evidence="3 6" id="KW-0547">Nucleotide-binding</keyword>
<evidence type="ECO:0000256" key="5">
    <source>
        <dbReference type="ARBA" id="ARBA00022840"/>
    </source>
</evidence>
<dbReference type="GO" id="GO:0004674">
    <property type="term" value="F:protein serine/threonine kinase activity"/>
    <property type="evidence" value="ECO:0007669"/>
    <property type="project" value="UniProtKB-KW"/>
</dbReference>
<keyword evidence="10" id="KW-1185">Reference proteome</keyword>
<evidence type="ECO:0000256" key="6">
    <source>
        <dbReference type="PROSITE-ProRule" id="PRU10141"/>
    </source>
</evidence>
<reference evidence="8 10" key="1">
    <citation type="journal article" date="2012" name="Nature">
        <title>Algal genomes reveal evolutionary mosaicism and the fate of nucleomorphs.</title>
        <authorList>
            <consortium name="DOE Joint Genome Institute"/>
            <person name="Curtis B.A."/>
            <person name="Tanifuji G."/>
            <person name="Burki F."/>
            <person name="Gruber A."/>
            <person name="Irimia M."/>
            <person name="Maruyama S."/>
            <person name="Arias M.C."/>
            <person name="Ball S.G."/>
            <person name="Gile G.H."/>
            <person name="Hirakawa Y."/>
            <person name="Hopkins J.F."/>
            <person name="Kuo A."/>
            <person name="Rensing S.A."/>
            <person name="Schmutz J."/>
            <person name="Symeonidi A."/>
            <person name="Elias M."/>
            <person name="Eveleigh R.J."/>
            <person name="Herman E.K."/>
            <person name="Klute M.J."/>
            <person name="Nakayama T."/>
            <person name="Obornik M."/>
            <person name="Reyes-Prieto A."/>
            <person name="Armbrust E.V."/>
            <person name="Aves S.J."/>
            <person name="Beiko R.G."/>
            <person name="Coutinho P."/>
            <person name="Dacks J.B."/>
            <person name="Durnford D.G."/>
            <person name="Fast N.M."/>
            <person name="Green B.R."/>
            <person name="Grisdale C.J."/>
            <person name="Hempel F."/>
            <person name="Henrissat B."/>
            <person name="Hoppner M.P."/>
            <person name="Ishida K."/>
            <person name="Kim E."/>
            <person name="Koreny L."/>
            <person name="Kroth P.G."/>
            <person name="Liu Y."/>
            <person name="Malik S.B."/>
            <person name="Maier U.G."/>
            <person name="McRose D."/>
            <person name="Mock T."/>
            <person name="Neilson J.A."/>
            <person name="Onodera N.T."/>
            <person name="Poole A.M."/>
            <person name="Pritham E.J."/>
            <person name="Richards T.A."/>
            <person name="Rocap G."/>
            <person name="Roy S.W."/>
            <person name="Sarai C."/>
            <person name="Schaack S."/>
            <person name="Shirato S."/>
            <person name="Slamovits C.H."/>
            <person name="Spencer D.F."/>
            <person name="Suzuki S."/>
            <person name="Worden A.Z."/>
            <person name="Zauner S."/>
            <person name="Barry K."/>
            <person name="Bell C."/>
            <person name="Bharti A.K."/>
            <person name="Crow J.A."/>
            <person name="Grimwood J."/>
            <person name="Kramer R."/>
            <person name="Lindquist E."/>
            <person name="Lucas S."/>
            <person name="Salamov A."/>
            <person name="McFadden G.I."/>
            <person name="Lane C.E."/>
            <person name="Keeling P.J."/>
            <person name="Gray M.W."/>
            <person name="Grigoriev I.V."/>
            <person name="Archibald J.M."/>
        </authorList>
    </citation>
    <scope>NUCLEOTIDE SEQUENCE</scope>
    <source>
        <strain evidence="8 10">CCMP2712</strain>
    </source>
</reference>
<dbReference type="InterPro" id="IPR000719">
    <property type="entry name" value="Prot_kinase_dom"/>
</dbReference>
<dbReference type="eggNOG" id="KOG0198">
    <property type="taxonomic scope" value="Eukaryota"/>
</dbReference>
<dbReference type="SUPFAM" id="SSF56112">
    <property type="entry name" value="Protein kinase-like (PK-like)"/>
    <property type="match status" value="1"/>
</dbReference>
<dbReference type="CDD" id="cd06606">
    <property type="entry name" value="STKc_MAPKKK"/>
    <property type="match status" value="1"/>
</dbReference>
<reference evidence="10" key="2">
    <citation type="submission" date="2012-11" db="EMBL/GenBank/DDBJ databases">
        <authorList>
            <person name="Kuo A."/>
            <person name="Curtis B.A."/>
            <person name="Tanifuji G."/>
            <person name="Burki F."/>
            <person name="Gruber A."/>
            <person name="Irimia M."/>
            <person name="Maruyama S."/>
            <person name="Arias M.C."/>
            <person name="Ball S.G."/>
            <person name="Gile G.H."/>
            <person name="Hirakawa Y."/>
            <person name="Hopkins J.F."/>
            <person name="Rensing S.A."/>
            <person name="Schmutz J."/>
            <person name="Symeonidi A."/>
            <person name="Elias M."/>
            <person name="Eveleigh R.J."/>
            <person name="Herman E.K."/>
            <person name="Klute M.J."/>
            <person name="Nakayama T."/>
            <person name="Obornik M."/>
            <person name="Reyes-Prieto A."/>
            <person name="Armbrust E.V."/>
            <person name="Aves S.J."/>
            <person name="Beiko R.G."/>
            <person name="Coutinho P."/>
            <person name="Dacks J.B."/>
            <person name="Durnford D.G."/>
            <person name="Fast N.M."/>
            <person name="Green B.R."/>
            <person name="Grisdale C."/>
            <person name="Hempe F."/>
            <person name="Henrissat B."/>
            <person name="Hoppner M.P."/>
            <person name="Ishida K.-I."/>
            <person name="Kim E."/>
            <person name="Koreny L."/>
            <person name="Kroth P.G."/>
            <person name="Liu Y."/>
            <person name="Malik S.-B."/>
            <person name="Maier U.G."/>
            <person name="McRose D."/>
            <person name="Mock T."/>
            <person name="Neilson J.A."/>
            <person name="Onodera N.T."/>
            <person name="Poole A.M."/>
            <person name="Pritham E.J."/>
            <person name="Richards T.A."/>
            <person name="Rocap G."/>
            <person name="Roy S.W."/>
            <person name="Sarai C."/>
            <person name="Schaack S."/>
            <person name="Shirato S."/>
            <person name="Slamovits C.H."/>
            <person name="Spencer D.F."/>
            <person name="Suzuki S."/>
            <person name="Worden A.Z."/>
            <person name="Zauner S."/>
            <person name="Barry K."/>
            <person name="Bell C."/>
            <person name="Bharti A.K."/>
            <person name="Crow J.A."/>
            <person name="Grimwood J."/>
            <person name="Kramer R."/>
            <person name="Lindquist E."/>
            <person name="Lucas S."/>
            <person name="Salamov A."/>
            <person name="McFadden G.I."/>
            <person name="Lane C.E."/>
            <person name="Keeling P.J."/>
            <person name="Gray M.W."/>
            <person name="Grigoriev I.V."/>
            <person name="Archibald J.M."/>
        </authorList>
    </citation>
    <scope>NUCLEOTIDE SEQUENCE</scope>
    <source>
        <strain evidence="10">CCMP2712</strain>
    </source>
</reference>
<dbReference type="PaxDb" id="55529-EKX48597"/>
<dbReference type="GeneID" id="17305204"/>
<evidence type="ECO:0000313" key="10">
    <source>
        <dbReference type="Proteomes" id="UP000011087"/>
    </source>
</evidence>
<dbReference type="InterPro" id="IPR011009">
    <property type="entry name" value="Kinase-like_dom_sf"/>
</dbReference>
<evidence type="ECO:0000256" key="4">
    <source>
        <dbReference type="ARBA" id="ARBA00022777"/>
    </source>
</evidence>
<feature type="domain" description="Protein kinase" evidence="7">
    <location>
        <begin position="2"/>
        <end position="252"/>
    </location>
</feature>
<dbReference type="GO" id="GO:0005524">
    <property type="term" value="F:ATP binding"/>
    <property type="evidence" value="ECO:0007669"/>
    <property type="project" value="UniProtKB-UniRule"/>
</dbReference>